<feature type="transmembrane region" description="Helical" evidence="8">
    <location>
        <begin position="72"/>
        <end position="101"/>
    </location>
</feature>
<accession>A0A9J6ZCV2</accession>
<dbReference type="InterPro" id="IPR004761">
    <property type="entry name" value="Spore_GerAB"/>
</dbReference>
<dbReference type="GO" id="GO:0009847">
    <property type="term" value="P:spore germination"/>
    <property type="evidence" value="ECO:0007669"/>
    <property type="project" value="InterPro"/>
</dbReference>
<dbReference type="Pfam" id="PF03845">
    <property type="entry name" value="Spore_permease"/>
    <property type="match status" value="1"/>
</dbReference>
<keyword evidence="5 8" id="KW-0812">Transmembrane</keyword>
<evidence type="ECO:0000256" key="6">
    <source>
        <dbReference type="ARBA" id="ARBA00022989"/>
    </source>
</evidence>
<evidence type="ECO:0000256" key="2">
    <source>
        <dbReference type="ARBA" id="ARBA00007998"/>
    </source>
</evidence>
<evidence type="ECO:0000256" key="5">
    <source>
        <dbReference type="ARBA" id="ARBA00022692"/>
    </source>
</evidence>
<organism evidence="9 10">
    <name type="scientific">Candidatus Pristimantibacillus lignocellulolyticus</name>
    <dbReference type="NCBI Taxonomy" id="2994561"/>
    <lineage>
        <taxon>Bacteria</taxon>
        <taxon>Bacillati</taxon>
        <taxon>Bacillota</taxon>
        <taxon>Bacilli</taxon>
        <taxon>Bacillales</taxon>
        <taxon>Paenibacillaceae</taxon>
        <taxon>Candidatus Pristimantibacillus</taxon>
    </lineage>
</organism>
<feature type="transmembrane region" description="Helical" evidence="8">
    <location>
        <begin position="139"/>
        <end position="162"/>
    </location>
</feature>
<dbReference type="AlphaFoldDB" id="A0A9J6ZCV2"/>
<feature type="transmembrane region" description="Helical" evidence="8">
    <location>
        <begin position="38"/>
        <end position="60"/>
    </location>
</feature>
<evidence type="ECO:0000313" key="9">
    <source>
        <dbReference type="EMBL" id="URN93649.1"/>
    </source>
</evidence>
<evidence type="ECO:0000256" key="3">
    <source>
        <dbReference type="ARBA" id="ARBA00022448"/>
    </source>
</evidence>
<dbReference type="PANTHER" id="PTHR34975:SF2">
    <property type="entry name" value="SPORE GERMINATION PROTEIN A2"/>
    <property type="match status" value="1"/>
</dbReference>
<evidence type="ECO:0000313" key="10">
    <source>
        <dbReference type="Proteomes" id="UP001056756"/>
    </source>
</evidence>
<feature type="transmembrane region" description="Helical" evidence="8">
    <location>
        <begin position="213"/>
        <end position="236"/>
    </location>
</feature>
<comment type="similarity">
    <text evidence="2">Belongs to the amino acid-polyamine-organocation (APC) superfamily. Spore germination protein (SGP) (TC 2.A.3.9) family.</text>
</comment>
<dbReference type="Proteomes" id="UP001056756">
    <property type="component" value="Chromosome"/>
</dbReference>
<feature type="transmembrane region" description="Helical" evidence="8">
    <location>
        <begin position="331"/>
        <end position="352"/>
    </location>
</feature>
<feature type="transmembrane region" description="Helical" evidence="8">
    <location>
        <begin position="182"/>
        <end position="201"/>
    </location>
</feature>
<evidence type="ECO:0000256" key="4">
    <source>
        <dbReference type="ARBA" id="ARBA00022544"/>
    </source>
</evidence>
<dbReference type="EMBL" id="CP097899">
    <property type="protein sequence ID" value="URN93649.1"/>
    <property type="molecule type" value="Genomic_DNA"/>
</dbReference>
<protein>
    <submittedName>
        <fullName evidence="9">Endospore germination permease</fullName>
    </submittedName>
</protein>
<keyword evidence="3" id="KW-0813">Transport</keyword>
<sequence>MDVSFSRLQIIFLLLLSLGISNHVLVIPHLLKEAGRDSWISILAAYLLLVGWSIILYLILKSIRSISFNQWLISRMGIFVFWIICSAITLYLLAAGIMIIFDTTTNVSIYFLPNTPSLIVILSFITISYCAARSGLKTIVYMSTVLLPIVWLLGIFVSISTIGSKDYGLLHPVFTEGMNPSLRGGAVVFGGSIDLLVLLFLQHKLTKPMNYLSIFLLLTLLVGLIFGPTMGAISVFGPSQAAYMRFPAFEQWRLIMIGSHISHVDFLAVFQLMAGSIVRTSLLIYILSDLLGKQFPNYQQTITISCTAIMSMPAIFRVSDIKMQDIIHNYFYKYSIWFGVALTVALFAATYFRQRKGSTT</sequence>
<keyword evidence="6 8" id="KW-1133">Transmembrane helix</keyword>
<dbReference type="PANTHER" id="PTHR34975">
    <property type="entry name" value="SPORE GERMINATION PROTEIN A2"/>
    <property type="match status" value="1"/>
</dbReference>
<feature type="transmembrane region" description="Helical" evidence="8">
    <location>
        <begin position="266"/>
        <end position="288"/>
    </location>
</feature>
<dbReference type="KEGG" id="plig:NAG76_17720"/>
<dbReference type="GO" id="GO:0016020">
    <property type="term" value="C:membrane"/>
    <property type="evidence" value="ECO:0007669"/>
    <property type="project" value="UniProtKB-SubCell"/>
</dbReference>
<evidence type="ECO:0000256" key="8">
    <source>
        <dbReference type="SAM" id="Phobius"/>
    </source>
</evidence>
<keyword evidence="4" id="KW-0309">Germination</keyword>
<name>A0A9J6ZCV2_9BACL</name>
<dbReference type="NCBIfam" id="TIGR00912">
    <property type="entry name" value="2A0309"/>
    <property type="match status" value="1"/>
</dbReference>
<reference evidence="9" key="1">
    <citation type="submission" date="2022-05" db="EMBL/GenBank/DDBJ databases">
        <title>Novel bacterial taxa in a minimal lignocellulolytic consortium and its capacity to transform plastics disclosed by genome-resolved metagenomics.</title>
        <authorList>
            <person name="Rodriguez C.A.D."/>
            <person name="Diaz-Garcia L."/>
            <person name="Herrera K."/>
            <person name="Tarazona N.A."/>
            <person name="Sproer C."/>
            <person name="Overmann J."/>
            <person name="Jimenez D.J."/>
        </authorList>
    </citation>
    <scope>NUCLEOTIDE SEQUENCE</scope>
    <source>
        <strain evidence="9">MAG5</strain>
    </source>
</reference>
<evidence type="ECO:0000256" key="1">
    <source>
        <dbReference type="ARBA" id="ARBA00004141"/>
    </source>
</evidence>
<gene>
    <name evidence="9" type="ORF">NAG76_17720</name>
</gene>
<feature type="transmembrane region" description="Helical" evidence="8">
    <location>
        <begin position="107"/>
        <end position="132"/>
    </location>
</feature>
<comment type="subcellular location">
    <subcellularLocation>
        <location evidence="1">Membrane</location>
        <topology evidence="1">Multi-pass membrane protein</topology>
    </subcellularLocation>
</comment>
<proteinExistence type="inferred from homology"/>
<keyword evidence="7 8" id="KW-0472">Membrane</keyword>
<evidence type="ECO:0000256" key="7">
    <source>
        <dbReference type="ARBA" id="ARBA00023136"/>
    </source>
</evidence>